<dbReference type="CDD" id="cd00757">
    <property type="entry name" value="ThiF_MoeB_HesA_family"/>
    <property type="match status" value="1"/>
</dbReference>
<evidence type="ECO:0000256" key="1">
    <source>
        <dbReference type="ARBA" id="ARBA00022679"/>
    </source>
</evidence>
<dbReference type="GO" id="GO:0004792">
    <property type="term" value="F:thiosulfate-cyanide sulfurtransferase activity"/>
    <property type="evidence" value="ECO:0007669"/>
    <property type="project" value="TreeGrafter"/>
</dbReference>
<dbReference type="EMBL" id="AFIJ01000018">
    <property type="protein sequence ID" value="EGL41058.1"/>
    <property type="molecule type" value="Genomic_DNA"/>
</dbReference>
<keyword evidence="2" id="KW-0547">Nucleotide-binding</keyword>
<dbReference type="PANTHER" id="PTHR10953">
    <property type="entry name" value="UBIQUITIN-ACTIVATING ENZYME E1"/>
    <property type="match status" value="1"/>
</dbReference>
<dbReference type="NCBIfam" id="NF004281">
    <property type="entry name" value="PRK05690.1"/>
    <property type="match status" value="1"/>
</dbReference>
<comment type="caution">
    <text evidence="5">The sequence shown here is derived from an EMBL/GenBank/DDBJ whole genome shotgun (WGS) entry which is preliminary data.</text>
</comment>
<evidence type="ECO:0000256" key="2">
    <source>
        <dbReference type="ARBA" id="ARBA00022741"/>
    </source>
</evidence>
<evidence type="ECO:0000313" key="7">
    <source>
        <dbReference type="Proteomes" id="UP000003242"/>
    </source>
</evidence>
<dbReference type="InterPro" id="IPR045886">
    <property type="entry name" value="ThiF/MoeB/HesA"/>
</dbReference>
<reference evidence="7" key="1">
    <citation type="submission" date="2009-12" db="EMBL/GenBank/DDBJ databases">
        <title>Sequence of Clostridiales genomosp. BVAB3 str. UPII9-5.</title>
        <authorList>
            <person name="Madupu R."/>
            <person name="Durkin A.S."/>
            <person name="Torralba M."/>
            <person name="Methe B."/>
            <person name="Sutton G.G."/>
            <person name="Strausberg R.L."/>
            <person name="Nelson K.E."/>
        </authorList>
    </citation>
    <scope>NUCLEOTIDE SEQUENCE [LARGE SCALE GENOMIC DNA]</scope>
    <source>
        <strain evidence="7">28L</strain>
    </source>
</reference>
<gene>
    <name evidence="5" type="ORF">HMPREF0889_0943</name>
    <name evidence="6" type="ORF">HMPREF1039_1350</name>
</gene>
<dbReference type="Pfam" id="PF00899">
    <property type="entry name" value="ThiF"/>
    <property type="match status" value="1"/>
</dbReference>
<keyword evidence="3" id="KW-0067">ATP-binding</keyword>
<keyword evidence="1" id="KW-0808">Transferase</keyword>
<dbReference type="RefSeq" id="WP_007390871.1">
    <property type="nucleotide sequence ID" value="NZ_ADGP01000003.1"/>
</dbReference>
<name>D3LSK4_9FIRM</name>
<dbReference type="Gene3D" id="3.40.50.720">
    <property type="entry name" value="NAD(P)-binding Rossmann-like Domain"/>
    <property type="match status" value="1"/>
</dbReference>
<dbReference type="AlphaFoldDB" id="D3LSK4"/>
<evidence type="ECO:0000256" key="3">
    <source>
        <dbReference type="ARBA" id="ARBA00022840"/>
    </source>
</evidence>
<organism evidence="5 7">
    <name type="scientific">Megasphaera lornae</name>
    <dbReference type="NCBI Taxonomy" id="1000568"/>
    <lineage>
        <taxon>Bacteria</taxon>
        <taxon>Bacillati</taxon>
        <taxon>Bacillota</taxon>
        <taxon>Negativicutes</taxon>
        <taxon>Veillonellales</taxon>
        <taxon>Veillonellaceae</taxon>
        <taxon>Megasphaera</taxon>
    </lineage>
</organism>
<dbReference type="Proteomes" id="UP000003242">
    <property type="component" value="Unassembled WGS sequence"/>
</dbReference>
<dbReference type="InterPro" id="IPR035985">
    <property type="entry name" value="Ubiquitin-activating_enz"/>
</dbReference>
<accession>D3LSK4</accession>
<dbReference type="FunFam" id="3.40.50.720:FF:000033">
    <property type="entry name" value="Adenylyltransferase and sulfurtransferase MOCS3"/>
    <property type="match status" value="1"/>
</dbReference>
<dbReference type="STRING" id="699218.HMPREF0889_0943"/>
<feature type="domain" description="THIF-type NAD/FAD binding fold" evidence="4">
    <location>
        <begin position="10"/>
        <end position="246"/>
    </location>
</feature>
<dbReference type="GO" id="GO:0005524">
    <property type="term" value="F:ATP binding"/>
    <property type="evidence" value="ECO:0007669"/>
    <property type="project" value="UniProtKB-KW"/>
</dbReference>
<keyword evidence="8" id="KW-1185">Reference proteome</keyword>
<evidence type="ECO:0000313" key="8">
    <source>
        <dbReference type="Proteomes" id="UP000004018"/>
    </source>
</evidence>
<dbReference type="GO" id="GO:0008146">
    <property type="term" value="F:sulfotransferase activity"/>
    <property type="evidence" value="ECO:0007669"/>
    <property type="project" value="TreeGrafter"/>
</dbReference>
<dbReference type="EMBL" id="ADGP01000003">
    <property type="protein sequence ID" value="EFD94791.1"/>
    <property type="molecule type" value="Genomic_DNA"/>
</dbReference>
<dbReference type="OrthoDB" id="9804286at2"/>
<evidence type="ECO:0000259" key="4">
    <source>
        <dbReference type="Pfam" id="PF00899"/>
    </source>
</evidence>
<dbReference type="Proteomes" id="UP000004018">
    <property type="component" value="Unassembled WGS sequence"/>
</dbReference>
<dbReference type="SUPFAM" id="SSF69572">
    <property type="entry name" value="Activating enzymes of the ubiquitin-like proteins"/>
    <property type="match status" value="1"/>
</dbReference>
<evidence type="ECO:0000313" key="6">
    <source>
        <dbReference type="EMBL" id="EGL41058.1"/>
    </source>
</evidence>
<dbReference type="GO" id="GO:0008641">
    <property type="term" value="F:ubiquitin-like modifier activating enzyme activity"/>
    <property type="evidence" value="ECO:0007669"/>
    <property type="project" value="InterPro"/>
</dbReference>
<evidence type="ECO:0000313" key="5">
    <source>
        <dbReference type="EMBL" id="EFD94791.1"/>
    </source>
</evidence>
<dbReference type="PANTHER" id="PTHR10953:SF102">
    <property type="entry name" value="ADENYLYLTRANSFERASE AND SULFURTRANSFERASE MOCS3"/>
    <property type="match status" value="1"/>
</dbReference>
<dbReference type="InterPro" id="IPR000594">
    <property type="entry name" value="ThiF_NAD_FAD-bd"/>
</dbReference>
<dbReference type="GO" id="GO:0005829">
    <property type="term" value="C:cytosol"/>
    <property type="evidence" value="ECO:0007669"/>
    <property type="project" value="TreeGrafter"/>
</dbReference>
<reference evidence="5" key="2">
    <citation type="submission" date="2009-12" db="EMBL/GenBank/DDBJ databases">
        <authorList>
            <person name="Madupu R."/>
            <person name="Durkin A.S."/>
            <person name="Torralba M."/>
            <person name="Methe B."/>
            <person name="Sutton G.G."/>
            <person name="Strausberg R.L."/>
            <person name="Nelson K.E."/>
        </authorList>
    </citation>
    <scope>NUCLEOTIDE SEQUENCE</scope>
    <source>
        <strain evidence="5">28L</strain>
    </source>
</reference>
<proteinExistence type="predicted"/>
<protein>
    <submittedName>
        <fullName evidence="5">ThiF family protein</fullName>
    </submittedName>
</protein>
<reference evidence="6 8" key="3">
    <citation type="submission" date="2011-04" db="EMBL/GenBank/DDBJ databases">
        <authorList>
            <person name="Harkins D.M."/>
            <person name="Madupu R."/>
            <person name="Durkin A.S."/>
            <person name="Torralba M."/>
            <person name="Methe B."/>
            <person name="Sutton G.G."/>
            <person name="Nelson K.E."/>
        </authorList>
    </citation>
    <scope>NUCLEOTIDE SEQUENCE [LARGE SCALE GENOMIC DNA]</scope>
    <source>
        <strain evidence="6 8">UPII 199-6</strain>
    </source>
</reference>
<dbReference type="eggNOG" id="COG0476">
    <property type="taxonomic scope" value="Bacteria"/>
</dbReference>
<dbReference type="GO" id="GO:0016779">
    <property type="term" value="F:nucleotidyltransferase activity"/>
    <property type="evidence" value="ECO:0007669"/>
    <property type="project" value="TreeGrafter"/>
</dbReference>
<sequence>MLSSKEKERYERNILVAAIGIQGQEKLLQSKVLLVGAGGLGSPVALYLTAAGVGTLGIVDEDRVDLSNLQRQILHTEKTIGKAKVESARTRLQELNSHVHLHTYYERATADSLRQMICAENYDIILDGTDNFAAKFLINDVCVAMRKPFIHAGVLAMQGQLMTYVPGKGPCYRCFFEEEPQVGTVPTSKDVGILGAVAGTVGTLQATEAVKYLTGTGELLLGTLLVYDGVRMTFRRIPFAKNPHCTACHVS</sequence>